<dbReference type="RefSeq" id="WP_090034486.1">
    <property type="nucleotide sequence ID" value="NZ_BONM01000028.1"/>
</dbReference>
<keyword evidence="1" id="KW-0812">Transmembrane</keyword>
<accession>A0A1I1ALC3</accession>
<keyword evidence="1" id="KW-0472">Membrane</keyword>
<feature type="transmembrane region" description="Helical" evidence="1">
    <location>
        <begin position="82"/>
        <end position="102"/>
    </location>
</feature>
<name>A0A1I1ALC3_9CELL</name>
<evidence type="ECO:0000256" key="1">
    <source>
        <dbReference type="SAM" id="Phobius"/>
    </source>
</evidence>
<protein>
    <submittedName>
        <fullName evidence="2">Uncharacterized protein</fullName>
    </submittedName>
</protein>
<proteinExistence type="predicted"/>
<gene>
    <name evidence="2" type="ORF">SAMN05421867_11832</name>
</gene>
<feature type="transmembrane region" description="Helical" evidence="1">
    <location>
        <begin position="167"/>
        <end position="187"/>
    </location>
</feature>
<reference evidence="2 3" key="1">
    <citation type="submission" date="2016-10" db="EMBL/GenBank/DDBJ databases">
        <authorList>
            <person name="de Groot N.N."/>
        </authorList>
    </citation>
    <scope>NUCLEOTIDE SEQUENCE [LARGE SCALE GENOMIC DNA]</scope>
    <source>
        <strain evidence="2 3">CGMCC 4.6945</strain>
    </source>
</reference>
<dbReference type="STRING" id="988821.SAMN05421867_11832"/>
<dbReference type="Proteomes" id="UP000199012">
    <property type="component" value="Unassembled WGS sequence"/>
</dbReference>
<organism evidence="2 3">
    <name type="scientific">Cellulomonas marina</name>
    <dbReference type="NCBI Taxonomy" id="988821"/>
    <lineage>
        <taxon>Bacteria</taxon>
        <taxon>Bacillati</taxon>
        <taxon>Actinomycetota</taxon>
        <taxon>Actinomycetes</taxon>
        <taxon>Micrococcales</taxon>
        <taxon>Cellulomonadaceae</taxon>
        <taxon>Cellulomonas</taxon>
    </lineage>
</organism>
<sequence length="235" mass="23914">MTTTPPSSATQAPAPAAPQVLHLDRAQDDADPVVGLRRRLTTALALAAPPLLVLGNALMPALPRDPAQAVAAVPAVADRYLAAALMYALASLLHVPFVLALWRVGTRRGAWLRFGGGAVLVLAMVLNALSLVLWGYLLWGSARAGLPDELQVRLGAALDGSAATLPVSFLAVPLAVLGMLALAAGLLRSRVVPHWAVGLWVVGVLASASVGAGPLALVGLVGAAGGAVLVLSTRR</sequence>
<feature type="transmembrane region" description="Helical" evidence="1">
    <location>
        <begin position="114"/>
        <end position="137"/>
    </location>
</feature>
<keyword evidence="3" id="KW-1185">Reference proteome</keyword>
<evidence type="ECO:0000313" key="2">
    <source>
        <dbReference type="EMBL" id="SFB37123.1"/>
    </source>
</evidence>
<dbReference type="OrthoDB" id="10018254at2"/>
<feature type="transmembrane region" description="Helical" evidence="1">
    <location>
        <begin position="43"/>
        <end position="62"/>
    </location>
</feature>
<keyword evidence="1" id="KW-1133">Transmembrane helix</keyword>
<feature type="transmembrane region" description="Helical" evidence="1">
    <location>
        <begin position="199"/>
        <end position="232"/>
    </location>
</feature>
<evidence type="ECO:0000313" key="3">
    <source>
        <dbReference type="Proteomes" id="UP000199012"/>
    </source>
</evidence>
<dbReference type="EMBL" id="FOKA01000018">
    <property type="protein sequence ID" value="SFB37123.1"/>
    <property type="molecule type" value="Genomic_DNA"/>
</dbReference>
<dbReference type="AlphaFoldDB" id="A0A1I1ALC3"/>